<evidence type="ECO:0000313" key="2">
    <source>
        <dbReference type="Proteomes" id="UP000799755"/>
    </source>
</evidence>
<comment type="caution">
    <text evidence="1">The sequence shown here is derived from an EMBL/GenBank/DDBJ whole genome shotgun (WGS) entry which is preliminary data.</text>
</comment>
<dbReference type="Proteomes" id="UP000799755">
    <property type="component" value="Unassembled WGS sequence"/>
</dbReference>
<protein>
    <submittedName>
        <fullName evidence="1">Carbohydrate esterase family 16 protein</fullName>
    </submittedName>
</protein>
<keyword evidence="2" id="KW-1185">Reference proteome</keyword>
<accession>A0ACB6R466</accession>
<sequence length="299" mass="32053">MGFNRTCVKAALALTVFSWANVAQAVNYFITFGDSYSQTGFDVSSTKPSASNPLGNPAFPGWTTSGGANWIGDLVHDYNASLTYSFNFAYGGATVNASLVKPFQTTVKSFIDQVKQFRDSIASKPSYAAWTADNSLFGVWLGVNDVGNSYYSANETVLLGQIMDSYFGQIETVFGAGARNFVLLNVPPINKSPMMLGQSKAAQDTEAGVIDQFNKLLVQRSAEFVASHGGAKIVVVDTQAPFNTAISAPTKYGSKDATCYNSDGKTCLWFNDYHPGQAIHKLVAEAVAGAWKGPLFKTA</sequence>
<gene>
    <name evidence="1" type="ORF">BDR25DRAFT_385511</name>
</gene>
<organism evidence="1 2">
    <name type="scientific">Lindgomyces ingoldianus</name>
    <dbReference type="NCBI Taxonomy" id="673940"/>
    <lineage>
        <taxon>Eukaryota</taxon>
        <taxon>Fungi</taxon>
        <taxon>Dikarya</taxon>
        <taxon>Ascomycota</taxon>
        <taxon>Pezizomycotina</taxon>
        <taxon>Dothideomycetes</taxon>
        <taxon>Pleosporomycetidae</taxon>
        <taxon>Pleosporales</taxon>
        <taxon>Lindgomycetaceae</taxon>
        <taxon>Lindgomyces</taxon>
    </lineage>
</organism>
<reference evidence="1" key="1">
    <citation type="journal article" date="2020" name="Stud. Mycol.">
        <title>101 Dothideomycetes genomes: a test case for predicting lifestyles and emergence of pathogens.</title>
        <authorList>
            <person name="Haridas S."/>
            <person name="Albert R."/>
            <person name="Binder M."/>
            <person name="Bloem J."/>
            <person name="Labutti K."/>
            <person name="Salamov A."/>
            <person name="Andreopoulos B."/>
            <person name="Baker S."/>
            <person name="Barry K."/>
            <person name="Bills G."/>
            <person name="Bluhm B."/>
            <person name="Cannon C."/>
            <person name="Castanera R."/>
            <person name="Culley D."/>
            <person name="Daum C."/>
            <person name="Ezra D."/>
            <person name="Gonzalez J."/>
            <person name="Henrissat B."/>
            <person name="Kuo A."/>
            <person name="Liang C."/>
            <person name="Lipzen A."/>
            <person name="Lutzoni F."/>
            <person name="Magnuson J."/>
            <person name="Mondo S."/>
            <person name="Nolan M."/>
            <person name="Ohm R."/>
            <person name="Pangilinan J."/>
            <person name="Park H.-J."/>
            <person name="Ramirez L."/>
            <person name="Alfaro M."/>
            <person name="Sun H."/>
            <person name="Tritt A."/>
            <person name="Yoshinaga Y."/>
            <person name="Zwiers L.-H."/>
            <person name="Turgeon B."/>
            <person name="Goodwin S."/>
            <person name="Spatafora J."/>
            <person name="Crous P."/>
            <person name="Grigoriev I."/>
        </authorList>
    </citation>
    <scope>NUCLEOTIDE SEQUENCE</scope>
    <source>
        <strain evidence="1">ATCC 200398</strain>
    </source>
</reference>
<name>A0ACB6R466_9PLEO</name>
<evidence type="ECO:0000313" key="1">
    <source>
        <dbReference type="EMBL" id="KAF2474058.1"/>
    </source>
</evidence>
<proteinExistence type="predicted"/>
<dbReference type="EMBL" id="MU003498">
    <property type="protein sequence ID" value="KAF2474058.1"/>
    <property type="molecule type" value="Genomic_DNA"/>
</dbReference>